<dbReference type="Gene3D" id="3.40.50.1820">
    <property type="entry name" value="alpha/beta hydrolase"/>
    <property type="match status" value="1"/>
</dbReference>
<dbReference type="EMBL" id="MVBO01000022">
    <property type="protein sequence ID" value="OZJ05117.1"/>
    <property type="molecule type" value="Genomic_DNA"/>
</dbReference>
<reference evidence="6 7" key="1">
    <citation type="journal article" date="2017" name="Mycologia">
        <title>Bifiguratus adelaidae, gen. et sp. nov., a new member of Mucoromycotina in endophytic and soil-dwelling habitats.</title>
        <authorList>
            <person name="Torres-Cruz T.J."/>
            <person name="Billingsley Tobias T.L."/>
            <person name="Almatruk M."/>
            <person name="Hesse C."/>
            <person name="Kuske C.R."/>
            <person name="Desiro A."/>
            <person name="Benucci G.M."/>
            <person name="Bonito G."/>
            <person name="Stajich J.E."/>
            <person name="Dunlap C."/>
            <person name="Arnold A.E."/>
            <person name="Porras-Alfaro A."/>
        </authorList>
    </citation>
    <scope>NUCLEOTIDE SEQUENCE [LARGE SCALE GENOMIC DNA]</scope>
    <source>
        <strain evidence="6 7">AZ0501</strain>
    </source>
</reference>
<dbReference type="GO" id="GO:0051792">
    <property type="term" value="P:medium-chain fatty acid biosynthetic process"/>
    <property type="evidence" value="ECO:0007669"/>
    <property type="project" value="TreeGrafter"/>
</dbReference>
<feature type="active site" description="Charge relay system" evidence="4">
    <location>
        <position position="353"/>
    </location>
</feature>
<evidence type="ECO:0000256" key="1">
    <source>
        <dbReference type="ARBA" id="ARBA00010884"/>
    </source>
</evidence>
<name>A0A261Y3C2_9FUNG</name>
<dbReference type="Proteomes" id="UP000242875">
    <property type="component" value="Unassembled WGS sequence"/>
</dbReference>
<accession>A0A261Y3C2</accession>
<gene>
    <name evidence="6" type="ORF">BZG36_01388</name>
</gene>
<feature type="active site" description="Charge relay system" evidence="4">
    <location>
        <position position="324"/>
    </location>
</feature>
<organism evidence="6 7">
    <name type="scientific">Bifiguratus adelaidae</name>
    <dbReference type="NCBI Taxonomy" id="1938954"/>
    <lineage>
        <taxon>Eukaryota</taxon>
        <taxon>Fungi</taxon>
        <taxon>Fungi incertae sedis</taxon>
        <taxon>Mucoromycota</taxon>
        <taxon>Mucoromycotina</taxon>
        <taxon>Endogonomycetes</taxon>
        <taxon>Endogonales</taxon>
        <taxon>Endogonales incertae sedis</taxon>
        <taxon>Bifiguratus</taxon>
    </lineage>
</organism>
<keyword evidence="7" id="KW-1185">Reference proteome</keyword>
<dbReference type="GO" id="GO:0008126">
    <property type="term" value="F:acetylesterase activity"/>
    <property type="evidence" value="ECO:0007669"/>
    <property type="project" value="TreeGrafter"/>
</dbReference>
<dbReference type="PIRSF" id="PIRSF005211">
    <property type="entry name" value="Ab_hydro_YheT"/>
    <property type="match status" value="1"/>
</dbReference>
<dbReference type="PANTHER" id="PTHR10794:SF63">
    <property type="entry name" value="ALPHA_BETA HYDROLASE 1, ISOFORM A"/>
    <property type="match status" value="1"/>
</dbReference>
<evidence type="ECO:0000313" key="7">
    <source>
        <dbReference type="Proteomes" id="UP000242875"/>
    </source>
</evidence>
<dbReference type="GO" id="GO:0051793">
    <property type="term" value="P:medium-chain fatty acid catabolic process"/>
    <property type="evidence" value="ECO:0007669"/>
    <property type="project" value="TreeGrafter"/>
</dbReference>
<dbReference type="InterPro" id="IPR012020">
    <property type="entry name" value="ABHD4"/>
</dbReference>
<dbReference type="InterPro" id="IPR050960">
    <property type="entry name" value="AB_hydrolase_4_sf"/>
</dbReference>
<dbReference type="OrthoDB" id="5954035at2759"/>
<proteinExistence type="inferred from homology"/>
<keyword evidence="3" id="KW-0378">Hydrolase</keyword>
<evidence type="ECO:0000256" key="2">
    <source>
        <dbReference type="ARBA" id="ARBA00022487"/>
    </source>
</evidence>
<dbReference type="PANTHER" id="PTHR10794">
    <property type="entry name" value="ABHYDROLASE DOMAIN-CONTAINING PROTEIN"/>
    <property type="match status" value="1"/>
</dbReference>
<dbReference type="InterPro" id="IPR029058">
    <property type="entry name" value="AB_hydrolase_fold"/>
</dbReference>
<dbReference type="PROSITE" id="PS01133">
    <property type="entry name" value="UPF0017"/>
    <property type="match status" value="1"/>
</dbReference>
<sequence length="384" mass="43651">MPKSGIQFYHHVQPVVLAVKEGPNARIKKDLVEYIKEACPSLAGPKAAYHPTPYLFNGHLQTFYAAFFKGSRRLDQVQYTREYLPTVDGGQILLDWTPQLDTDELQNKDSKRPILVVLHGLTGGSHESYVRNLLDIVTRPPYCYKAVVVNFRGCAESILTSPQLYCGAWTEDVRFAVKTIAERFPDSPLMGVGFSLGSNVLVKYLGEEEENTPLIAGISISNPWDFVSSSLWIDRTWFRRNIYSRTMAGNLVRTYNKHAKVLEQNKNLNFDYIQGSKTIREFDDRCTRIAFGYDTVNDYYRDASSSRFLKHVRVPLLCLNACDDPISPAECWPLDEAKVNPNVCFVATDHGGHIGWFQGFLSPRRWCMAPLAEFVHAMFDTKTN</sequence>
<evidence type="ECO:0000313" key="6">
    <source>
        <dbReference type="EMBL" id="OZJ05117.1"/>
    </source>
</evidence>
<dbReference type="GO" id="GO:0047372">
    <property type="term" value="F:monoacylglycerol lipase activity"/>
    <property type="evidence" value="ECO:0007669"/>
    <property type="project" value="TreeGrafter"/>
</dbReference>
<evidence type="ECO:0000256" key="3">
    <source>
        <dbReference type="ARBA" id="ARBA00022801"/>
    </source>
</evidence>
<protein>
    <recommendedName>
        <fullName evidence="5">AB hydrolase-1 domain-containing protein</fullName>
    </recommendedName>
</protein>
<feature type="active site" description="Charge relay system" evidence="4">
    <location>
        <position position="195"/>
    </location>
</feature>
<keyword evidence="2" id="KW-0719">Serine esterase</keyword>
<comment type="caution">
    <text evidence="6">The sequence shown here is derived from an EMBL/GenBank/DDBJ whole genome shotgun (WGS) entry which is preliminary data.</text>
</comment>
<evidence type="ECO:0000259" key="5">
    <source>
        <dbReference type="Pfam" id="PF00561"/>
    </source>
</evidence>
<dbReference type="SUPFAM" id="SSF53474">
    <property type="entry name" value="alpha/beta-Hydrolases"/>
    <property type="match status" value="1"/>
</dbReference>
<evidence type="ECO:0000256" key="4">
    <source>
        <dbReference type="PIRSR" id="PIRSR005211-1"/>
    </source>
</evidence>
<feature type="domain" description="AB hydrolase-1" evidence="5">
    <location>
        <begin position="113"/>
        <end position="358"/>
    </location>
</feature>
<comment type="similarity">
    <text evidence="1">Belongs to the AB hydrolase superfamily. AB hydrolase 4 family.</text>
</comment>
<dbReference type="AlphaFoldDB" id="A0A261Y3C2"/>
<dbReference type="Pfam" id="PF00561">
    <property type="entry name" value="Abhydrolase_1"/>
    <property type="match status" value="1"/>
</dbReference>
<dbReference type="InterPro" id="IPR000952">
    <property type="entry name" value="AB_hydrolase_4_CS"/>
</dbReference>
<dbReference type="InterPro" id="IPR000073">
    <property type="entry name" value="AB_hydrolase_1"/>
</dbReference>